<dbReference type="InParanoid" id="A0A5C3PUC2"/>
<proteinExistence type="predicted"/>
<feature type="compositionally biased region" description="Low complexity" evidence="1">
    <location>
        <begin position="146"/>
        <end position="159"/>
    </location>
</feature>
<evidence type="ECO:0000313" key="2">
    <source>
        <dbReference type="EMBL" id="TFK93266.1"/>
    </source>
</evidence>
<organism evidence="2 3">
    <name type="scientific">Polyporus arcularius HHB13444</name>
    <dbReference type="NCBI Taxonomy" id="1314778"/>
    <lineage>
        <taxon>Eukaryota</taxon>
        <taxon>Fungi</taxon>
        <taxon>Dikarya</taxon>
        <taxon>Basidiomycota</taxon>
        <taxon>Agaricomycotina</taxon>
        <taxon>Agaricomycetes</taxon>
        <taxon>Polyporales</taxon>
        <taxon>Polyporaceae</taxon>
        <taxon>Polyporus</taxon>
    </lineage>
</organism>
<dbReference type="Proteomes" id="UP000308197">
    <property type="component" value="Unassembled WGS sequence"/>
</dbReference>
<evidence type="ECO:0000313" key="3">
    <source>
        <dbReference type="Proteomes" id="UP000308197"/>
    </source>
</evidence>
<sequence>MYMAARPPRWKVDQNAADWTRFVPLCDSTGREYTQMAWVQFVSPHSATANQQAWATLLACARPHLSRLGQRIQAHPYITLSLHGFAVGIQGWKLCHASLRTRPRSRLVHARDWPKTGMGSYRGRNLGSDNQDASSTADERSGPRLGAGAAANSQSSQGSVGRPEALYLRCEFGGRSSFSSTTPLSALSRPAEGALRTLRATGSRGL</sequence>
<name>A0A5C3PUC2_9APHY</name>
<evidence type="ECO:0000256" key="1">
    <source>
        <dbReference type="SAM" id="MobiDB-lite"/>
    </source>
</evidence>
<gene>
    <name evidence="2" type="ORF">K466DRAFT_137502</name>
</gene>
<keyword evidence="3" id="KW-1185">Reference proteome</keyword>
<dbReference type="AlphaFoldDB" id="A0A5C3PUC2"/>
<reference evidence="2 3" key="1">
    <citation type="journal article" date="2019" name="Nat. Ecol. Evol.">
        <title>Megaphylogeny resolves global patterns of mushroom evolution.</title>
        <authorList>
            <person name="Varga T."/>
            <person name="Krizsan K."/>
            <person name="Foldi C."/>
            <person name="Dima B."/>
            <person name="Sanchez-Garcia M."/>
            <person name="Sanchez-Ramirez S."/>
            <person name="Szollosi G.J."/>
            <person name="Szarkandi J.G."/>
            <person name="Papp V."/>
            <person name="Albert L."/>
            <person name="Andreopoulos W."/>
            <person name="Angelini C."/>
            <person name="Antonin V."/>
            <person name="Barry K.W."/>
            <person name="Bougher N.L."/>
            <person name="Buchanan P."/>
            <person name="Buyck B."/>
            <person name="Bense V."/>
            <person name="Catcheside P."/>
            <person name="Chovatia M."/>
            <person name="Cooper J."/>
            <person name="Damon W."/>
            <person name="Desjardin D."/>
            <person name="Finy P."/>
            <person name="Geml J."/>
            <person name="Haridas S."/>
            <person name="Hughes K."/>
            <person name="Justo A."/>
            <person name="Karasinski D."/>
            <person name="Kautmanova I."/>
            <person name="Kiss B."/>
            <person name="Kocsube S."/>
            <person name="Kotiranta H."/>
            <person name="LaButti K.M."/>
            <person name="Lechner B.E."/>
            <person name="Liimatainen K."/>
            <person name="Lipzen A."/>
            <person name="Lukacs Z."/>
            <person name="Mihaltcheva S."/>
            <person name="Morgado L.N."/>
            <person name="Niskanen T."/>
            <person name="Noordeloos M.E."/>
            <person name="Ohm R.A."/>
            <person name="Ortiz-Santana B."/>
            <person name="Ovrebo C."/>
            <person name="Racz N."/>
            <person name="Riley R."/>
            <person name="Savchenko A."/>
            <person name="Shiryaev A."/>
            <person name="Soop K."/>
            <person name="Spirin V."/>
            <person name="Szebenyi C."/>
            <person name="Tomsovsky M."/>
            <person name="Tulloss R.E."/>
            <person name="Uehling J."/>
            <person name="Grigoriev I.V."/>
            <person name="Vagvolgyi C."/>
            <person name="Papp T."/>
            <person name="Martin F.M."/>
            <person name="Miettinen O."/>
            <person name="Hibbett D.S."/>
            <person name="Nagy L.G."/>
        </authorList>
    </citation>
    <scope>NUCLEOTIDE SEQUENCE [LARGE SCALE GENOMIC DNA]</scope>
    <source>
        <strain evidence="2 3">HHB13444</strain>
    </source>
</reference>
<dbReference type="EMBL" id="ML210984">
    <property type="protein sequence ID" value="TFK93266.1"/>
    <property type="molecule type" value="Genomic_DNA"/>
</dbReference>
<feature type="region of interest" description="Disordered" evidence="1">
    <location>
        <begin position="110"/>
        <end position="159"/>
    </location>
</feature>
<accession>A0A5C3PUC2</accession>
<feature type="compositionally biased region" description="Polar residues" evidence="1">
    <location>
        <begin position="127"/>
        <end position="136"/>
    </location>
</feature>
<protein>
    <submittedName>
        <fullName evidence="2">Uncharacterized protein</fullName>
    </submittedName>
</protein>